<evidence type="ECO:0000313" key="5">
    <source>
        <dbReference type="EMBL" id="GMH62277.1"/>
    </source>
</evidence>
<feature type="signal peptide" evidence="3">
    <location>
        <begin position="1"/>
        <end position="21"/>
    </location>
</feature>
<dbReference type="SUPFAM" id="SSF53474">
    <property type="entry name" value="alpha/beta-Hydrolases"/>
    <property type="match status" value="1"/>
</dbReference>
<evidence type="ECO:0000256" key="3">
    <source>
        <dbReference type="RuleBase" id="RU361235"/>
    </source>
</evidence>
<name>A0A9W6ZXL8_9STRA</name>
<keyword evidence="3" id="KW-0732">Signal</keyword>
<dbReference type="InterPro" id="IPR002018">
    <property type="entry name" value="CarbesteraseB"/>
</dbReference>
<dbReference type="Pfam" id="PF00135">
    <property type="entry name" value="COesterase"/>
    <property type="match status" value="1"/>
</dbReference>
<dbReference type="Gene3D" id="3.40.50.1820">
    <property type="entry name" value="alpha/beta hydrolase"/>
    <property type="match status" value="1"/>
</dbReference>
<organism evidence="5 6">
    <name type="scientific">Triparma retinervis</name>
    <dbReference type="NCBI Taxonomy" id="2557542"/>
    <lineage>
        <taxon>Eukaryota</taxon>
        <taxon>Sar</taxon>
        <taxon>Stramenopiles</taxon>
        <taxon>Ochrophyta</taxon>
        <taxon>Bolidophyceae</taxon>
        <taxon>Parmales</taxon>
        <taxon>Triparmaceae</taxon>
        <taxon>Triparma</taxon>
    </lineage>
</organism>
<protein>
    <recommendedName>
        <fullName evidence="3">Carboxylic ester hydrolase</fullName>
        <ecNumber evidence="3">3.1.1.-</ecNumber>
    </recommendedName>
</protein>
<proteinExistence type="inferred from homology"/>
<dbReference type="PANTHER" id="PTHR11559">
    <property type="entry name" value="CARBOXYLESTERASE"/>
    <property type="match status" value="1"/>
</dbReference>
<feature type="domain" description="Carboxylesterase type B" evidence="4">
    <location>
        <begin position="28"/>
        <end position="489"/>
    </location>
</feature>
<evidence type="ECO:0000256" key="1">
    <source>
        <dbReference type="ARBA" id="ARBA00005964"/>
    </source>
</evidence>
<dbReference type="Proteomes" id="UP001165082">
    <property type="component" value="Unassembled WGS sequence"/>
</dbReference>
<reference evidence="5" key="1">
    <citation type="submission" date="2022-07" db="EMBL/GenBank/DDBJ databases">
        <title>Genome analysis of Parmales, a sister group of diatoms, reveals the evolutionary specialization of diatoms from phago-mixotrophs to photoautotrophs.</title>
        <authorList>
            <person name="Ban H."/>
            <person name="Sato S."/>
            <person name="Yoshikawa S."/>
            <person name="Kazumasa Y."/>
            <person name="Nakamura Y."/>
            <person name="Ichinomiya M."/>
            <person name="Saitoh K."/>
            <person name="Sato N."/>
            <person name="Blanc-Mathieu R."/>
            <person name="Endo H."/>
            <person name="Kuwata A."/>
            <person name="Ogata H."/>
        </authorList>
    </citation>
    <scope>NUCLEOTIDE SEQUENCE</scope>
</reference>
<dbReference type="GO" id="GO:0016787">
    <property type="term" value="F:hydrolase activity"/>
    <property type="evidence" value="ECO:0007669"/>
    <property type="project" value="UniProtKB-KW"/>
</dbReference>
<dbReference type="InterPro" id="IPR050309">
    <property type="entry name" value="Type-B_Carboxylest/Lipase"/>
</dbReference>
<dbReference type="PROSITE" id="PS00941">
    <property type="entry name" value="CARBOXYLESTERASE_B_2"/>
    <property type="match status" value="1"/>
</dbReference>
<comment type="similarity">
    <text evidence="1 3">Belongs to the type-B carboxylesterase/lipase family.</text>
</comment>
<comment type="caution">
    <text evidence="5">The sequence shown here is derived from an EMBL/GenBank/DDBJ whole genome shotgun (WGS) entry which is preliminary data.</text>
</comment>
<dbReference type="EMBL" id="BRXZ01002450">
    <property type="protein sequence ID" value="GMH62277.1"/>
    <property type="molecule type" value="Genomic_DNA"/>
</dbReference>
<keyword evidence="2 3" id="KW-0378">Hydrolase</keyword>
<sequence length="520" mass="56225">MHSAIVLLCLLNFLIAPQCDASKHNDESGTPQTIFKGIPYTAKPERFAPTSEPLPFDPNLPYDDWGKVCPQDTTLAPDPVSVDEDCLYLNVFTPAEIPSTPLPVMFYIHGGGYTQGYSQQLSMERLAKEYNVIGVNVNYRLGALGFFADEGLSSENGASGGANGVIDQVTALKWVRENIHRFGGDPAQITIFGESAGGTSVCHLLSAPMAKGLYKRAIVESGPCVGPWGVIGSPKTMYDYGVAFKGKAGKTLDELKAMDVDELMADLGGQTYGFINYDGMFFSDNKLTPERLADGEVNVDPEDGIIIGSNTVDTLIMTPWDVFGNVSLPVTMDQYHNGVNKILPSSTAAKALSGPYDAAKWNDDPAQAWQQLNADLCVVCPTQNMANLLTSGPNSGRSVFAYSYGGAGDSHRASHAAELCELFVDYETEGQECTSIMMQSFDMDLAITMMEYWSSFATGGVPTPKQGDPQWEAYGISHRLLSISKSSEVISAYTRCDMWEDVDEMVKLEACGTAAAITFS</sequence>
<evidence type="ECO:0000313" key="6">
    <source>
        <dbReference type="Proteomes" id="UP001165082"/>
    </source>
</evidence>
<dbReference type="InterPro" id="IPR019819">
    <property type="entry name" value="Carboxylesterase_B_CS"/>
</dbReference>
<dbReference type="AlphaFoldDB" id="A0A9W6ZXL8"/>
<keyword evidence="6" id="KW-1185">Reference proteome</keyword>
<dbReference type="EC" id="3.1.1.-" evidence="3"/>
<evidence type="ECO:0000259" key="4">
    <source>
        <dbReference type="Pfam" id="PF00135"/>
    </source>
</evidence>
<evidence type="ECO:0000256" key="2">
    <source>
        <dbReference type="ARBA" id="ARBA00022801"/>
    </source>
</evidence>
<feature type="chain" id="PRO_5041017141" description="Carboxylic ester hydrolase" evidence="3">
    <location>
        <begin position="22"/>
        <end position="520"/>
    </location>
</feature>
<dbReference type="InterPro" id="IPR029058">
    <property type="entry name" value="AB_hydrolase_fold"/>
</dbReference>
<dbReference type="PROSITE" id="PS00122">
    <property type="entry name" value="CARBOXYLESTERASE_B_1"/>
    <property type="match status" value="1"/>
</dbReference>
<accession>A0A9W6ZXL8</accession>
<gene>
    <name evidence="5" type="ORF">TrRE_jg3966</name>
</gene>
<dbReference type="OrthoDB" id="408631at2759"/>
<dbReference type="InterPro" id="IPR019826">
    <property type="entry name" value="Carboxylesterase_B_AS"/>
</dbReference>